<dbReference type="OrthoDB" id="60433at2759"/>
<accession>A0A448XEH7</accession>
<gene>
    <name evidence="2" type="ORF">PXEA_LOCUS28081</name>
</gene>
<dbReference type="Gene3D" id="1.25.40.20">
    <property type="entry name" value="Ankyrin repeat-containing domain"/>
    <property type="match status" value="1"/>
</dbReference>
<proteinExistence type="predicted"/>
<feature type="repeat" description="ANK" evidence="1">
    <location>
        <begin position="27"/>
        <end position="51"/>
    </location>
</feature>
<organism evidence="2 3">
    <name type="scientific">Protopolystoma xenopodis</name>
    <dbReference type="NCBI Taxonomy" id="117903"/>
    <lineage>
        <taxon>Eukaryota</taxon>
        <taxon>Metazoa</taxon>
        <taxon>Spiralia</taxon>
        <taxon>Lophotrochozoa</taxon>
        <taxon>Platyhelminthes</taxon>
        <taxon>Monogenea</taxon>
        <taxon>Polyopisthocotylea</taxon>
        <taxon>Polystomatidea</taxon>
        <taxon>Polystomatidae</taxon>
        <taxon>Protopolystoma</taxon>
    </lineage>
</organism>
<dbReference type="PROSITE" id="PS50297">
    <property type="entry name" value="ANK_REP_REGION"/>
    <property type="match status" value="2"/>
</dbReference>
<evidence type="ECO:0000313" key="3">
    <source>
        <dbReference type="Proteomes" id="UP000784294"/>
    </source>
</evidence>
<protein>
    <submittedName>
        <fullName evidence="2">Uncharacterized protein</fullName>
    </submittedName>
</protein>
<feature type="repeat" description="ANK" evidence="1">
    <location>
        <begin position="64"/>
        <end position="93"/>
    </location>
</feature>
<keyword evidence="1" id="KW-0040">ANK repeat</keyword>
<sequence length="93" mass="9978">MGCNSVFTMAPLTDDAGEACGNIRASNGFSPLHIAVKRRHQEVTRLILGDGKPLLSDPNSFSKNLFTPLHLAAQHATKDIANMLISAGSYRQA</sequence>
<evidence type="ECO:0000313" key="2">
    <source>
        <dbReference type="EMBL" id="VEL34641.1"/>
    </source>
</evidence>
<dbReference type="PROSITE" id="PS50088">
    <property type="entry name" value="ANK_REPEAT"/>
    <property type="match status" value="2"/>
</dbReference>
<dbReference type="EMBL" id="CAAALY010248073">
    <property type="protein sequence ID" value="VEL34641.1"/>
    <property type="molecule type" value="Genomic_DNA"/>
</dbReference>
<dbReference type="SMART" id="SM00248">
    <property type="entry name" value="ANK"/>
    <property type="match status" value="2"/>
</dbReference>
<reference evidence="2" key="1">
    <citation type="submission" date="2018-11" db="EMBL/GenBank/DDBJ databases">
        <authorList>
            <consortium name="Pathogen Informatics"/>
        </authorList>
    </citation>
    <scope>NUCLEOTIDE SEQUENCE</scope>
</reference>
<keyword evidence="3" id="KW-1185">Reference proteome</keyword>
<dbReference type="InterPro" id="IPR002110">
    <property type="entry name" value="Ankyrin_rpt"/>
</dbReference>
<comment type="caution">
    <text evidence="2">The sequence shown here is derived from an EMBL/GenBank/DDBJ whole genome shotgun (WGS) entry which is preliminary data.</text>
</comment>
<dbReference type="InterPro" id="IPR036770">
    <property type="entry name" value="Ankyrin_rpt-contain_sf"/>
</dbReference>
<dbReference type="Proteomes" id="UP000784294">
    <property type="component" value="Unassembled WGS sequence"/>
</dbReference>
<dbReference type="SUPFAM" id="SSF48403">
    <property type="entry name" value="Ankyrin repeat"/>
    <property type="match status" value="1"/>
</dbReference>
<dbReference type="Pfam" id="PF12796">
    <property type="entry name" value="Ank_2"/>
    <property type="match status" value="1"/>
</dbReference>
<evidence type="ECO:0000256" key="1">
    <source>
        <dbReference type="PROSITE-ProRule" id="PRU00023"/>
    </source>
</evidence>
<name>A0A448XEH7_9PLAT</name>
<dbReference type="AlphaFoldDB" id="A0A448XEH7"/>